<accession>A0A368RYK8</accession>
<evidence type="ECO:0000256" key="1">
    <source>
        <dbReference type="SAM" id="MobiDB-lite"/>
    </source>
</evidence>
<feature type="region of interest" description="Disordered" evidence="1">
    <location>
        <begin position="1"/>
        <end position="22"/>
    </location>
</feature>
<proteinExistence type="predicted"/>
<gene>
    <name evidence="2" type="ORF">SETIT_7G224000v2</name>
</gene>
<name>A0A368RYK8_SETIT</name>
<sequence length="134" mass="14573">MRWRRPRSLPVPDGSRSPSGDGDGCLAVEDRILLLLGCLFPVTKRSGAAEGRREVPFRKMAVGDLATASLVYLAAAADLSWHAEQSAEFDRTDAHVASKPCSFTSVSFLLPRSHQLGITHTIRCSVYITEATDT</sequence>
<reference evidence="2" key="2">
    <citation type="submission" date="2015-07" db="EMBL/GenBank/DDBJ databases">
        <authorList>
            <person name="Noorani M."/>
        </authorList>
    </citation>
    <scope>NUCLEOTIDE SEQUENCE</scope>
    <source>
        <strain evidence="2">Yugu1</strain>
    </source>
</reference>
<organism evidence="2">
    <name type="scientific">Setaria italica</name>
    <name type="common">Foxtail millet</name>
    <name type="synonym">Panicum italicum</name>
    <dbReference type="NCBI Taxonomy" id="4555"/>
    <lineage>
        <taxon>Eukaryota</taxon>
        <taxon>Viridiplantae</taxon>
        <taxon>Streptophyta</taxon>
        <taxon>Embryophyta</taxon>
        <taxon>Tracheophyta</taxon>
        <taxon>Spermatophyta</taxon>
        <taxon>Magnoliopsida</taxon>
        <taxon>Liliopsida</taxon>
        <taxon>Poales</taxon>
        <taxon>Poaceae</taxon>
        <taxon>PACMAD clade</taxon>
        <taxon>Panicoideae</taxon>
        <taxon>Panicodae</taxon>
        <taxon>Paniceae</taxon>
        <taxon>Cenchrinae</taxon>
        <taxon>Setaria</taxon>
    </lineage>
</organism>
<evidence type="ECO:0000313" key="2">
    <source>
        <dbReference type="EMBL" id="RCV35231.1"/>
    </source>
</evidence>
<dbReference type="EMBL" id="CM003534">
    <property type="protein sequence ID" value="RCV35231.1"/>
    <property type="molecule type" value="Genomic_DNA"/>
</dbReference>
<protein>
    <submittedName>
        <fullName evidence="2">Uncharacterized protein</fullName>
    </submittedName>
</protein>
<dbReference type="AlphaFoldDB" id="A0A368RYK8"/>
<reference evidence="2" key="1">
    <citation type="journal article" date="2012" name="Nat. Biotechnol.">
        <title>Reference genome sequence of the model plant Setaria.</title>
        <authorList>
            <person name="Bennetzen J.L."/>
            <person name="Schmutz J."/>
            <person name="Wang H."/>
            <person name="Percifield R."/>
            <person name="Hawkins J."/>
            <person name="Pontaroli A.C."/>
            <person name="Estep M."/>
            <person name="Feng L."/>
            <person name="Vaughn J.N."/>
            <person name="Grimwood J."/>
            <person name="Jenkins J."/>
            <person name="Barry K."/>
            <person name="Lindquist E."/>
            <person name="Hellsten U."/>
            <person name="Deshpande S."/>
            <person name="Wang X."/>
            <person name="Wu X."/>
            <person name="Mitros T."/>
            <person name="Triplett J."/>
            <person name="Yang X."/>
            <person name="Ye C.Y."/>
            <person name="Mauro-Herrera M."/>
            <person name="Wang L."/>
            <person name="Li P."/>
            <person name="Sharma M."/>
            <person name="Sharma R."/>
            <person name="Ronald P.C."/>
            <person name="Panaud O."/>
            <person name="Kellogg E.A."/>
            <person name="Brutnell T.P."/>
            <person name="Doust A.N."/>
            <person name="Tuskan G.A."/>
            <person name="Rokhsar D."/>
            <person name="Devos K.M."/>
        </authorList>
    </citation>
    <scope>NUCLEOTIDE SEQUENCE [LARGE SCALE GENOMIC DNA]</scope>
    <source>
        <strain evidence="2">Yugu1</strain>
    </source>
</reference>
<feature type="compositionally biased region" description="Low complexity" evidence="1">
    <location>
        <begin position="10"/>
        <end position="20"/>
    </location>
</feature>